<dbReference type="AlphaFoldDB" id="A0A812SFH9"/>
<name>A0A812SFH9_SYMPI</name>
<dbReference type="OrthoDB" id="416011at2759"/>
<feature type="non-terminal residue" evidence="1">
    <location>
        <position position="1"/>
    </location>
</feature>
<evidence type="ECO:0000313" key="1">
    <source>
        <dbReference type="EMBL" id="CAE7478036.1"/>
    </source>
</evidence>
<gene>
    <name evidence="1" type="ORF">SPIL2461_LOCUS12178</name>
</gene>
<dbReference type="Proteomes" id="UP000649617">
    <property type="component" value="Unassembled WGS sequence"/>
</dbReference>
<sequence>VEQAIPTLAAFVQFAMNASNSIGKPINEVEVGLQLANHFSKGIPLAEAVAMVKQGDVRCRGSITHIATYVQKYAGGAGFPLLYFLAKFSSQVGGALLLGSQVMATIANLEWKDPTCVYPFIRTACWATMLTSGSSRDGYAAVLTKGDVEKLRAPSTLAEVAKAESILKDAWAIHDSMKQDSQQENQFFKCFVPDPQAEAGQRGQNVGESSTAMPVSNVLVAGPKTLAMLQNLHMEIGQVHLITYTNPKEQGAKVYELTQITDDEATMEHRPLLQDKEVLQVPLGQLSKWRVSKAQMRQLCPQDLAAAILGHACQPIEEEWTKANLTWQLRQAYEQHAVDTTKLGFGKSC</sequence>
<dbReference type="EMBL" id="CAJNIZ010024562">
    <property type="protein sequence ID" value="CAE7478036.1"/>
    <property type="molecule type" value="Genomic_DNA"/>
</dbReference>
<protein>
    <submittedName>
        <fullName evidence="1">Uncharacterized protein</fullName>
    </submittedName>
</protein>
<reference evidence="1" key="1">
    <citation type="submission" date="2021-02" db="EMBL/GenBank/DDBJ databases">
        <authorList>
            <person name="Dougan E. K."/>
            <person name="Rhodes N."/>
            <person name="Thang M."/>
            <person name="Chan C."/>
        </authorList>
    </citation>
    <scope>NUCLEOTIDE SEQUENCE</scope>
</reference>
<proteinExistence type="predicted"/>
<accession>A0A812SFH9</accession>
<keyword evidence="2" id="KW-1185">Reference proteome</keyword>
<comment type="caution">
    <text evidence="1">The sequence shown here is derived from an EMBL/GenBank/DDBJ whole genome shotgun (WGS) entry which is preliminary data.</text>
</comment>
<evidence type="ECO:0000313" key="2">
    <source>
        <dbReference type="Proteomes" id="UP000649617"/>
    </source>
</evidence>
<organism evidence="1 2">
    <name type="scientific">Symbiodinium pilosum</name>
    <name type="common">Dinoflagellate</name>
    <dbReference type="NCBI Taxonomy" id="2952"/>
    <lineage>
        <taxon>Eukaryota</taxon>
        <taxon>Sar</taxon>
        <taxon>Alveolata</taxon>
        <taxon>Dinophyceae</taxon>
        <taxon>Suessiales</taxon>
        <taxon>Symbiodiniaceae</taxon>
        <taxon>Symbiodinium</taxon>
    </lineage>
</organism>